<dbReference type="CDD" id="cd08267">
    <property type="entry name" value="MDR1"/>
    <property type="match status" value="1"/>
</dbReference>
<keyword evidence="3" id="KW-1185">Reference proteome</keyword>
<dbReference type="Pfam" id="PF08240">
    <property type="entry name" value="ADH_N"/>
    <property type="match status" value="1"/>
</dbReference>
<organism evidence="2 3">
    <name type="scientific">Paractinoplanes bogorensis</name>
    <dbReference type="NCBI Taxonomy" id="1610840"/>
    <lineage>
        <taxon>Bacteria</taxon>
        <taxon>Bacillati</taxon>
        <taxon>Actinomycetota</taxon>
        <taxon>Actinomycetes</taxon>
        <taxon>Micromonosporales</taxon>
        <taxon>Micromonosporaceae</taxon>
        <taxon>Paractinoplanes</taxon>
    </lineage>
</organism>
<name>A0ABS5YQP4_9ACTN</name>
<feature type="domain" description="Enoyl reductase (ER)" evidence="1">
    <location>
        <begin position="10"/>
        <end position="328"/>
    </location>
</feature>
<reference evidence="2 3" key="1">
    <citation type="submission" date="2021-06" db="EMBL/GenBank/DDBJ databases">
        <title>Actinoplanes lichenicola sp. nov., and Actinoplanes ovalisporus sp. nov., isolated from lichen in Thailand.</title>
        <authorList>
            <person name="Saeng-In P."/>
            <person name="Kanchanasin P."/>
            <person name="Yuki M."/>
            <person name="Kudo T."/>
            <person name="Ohkuma M."/>
            <person name="Phongsopitanun W."/>
            <person name="Tanasupawat S."/>
        </authorList>
    </citation>
    <scope>NUCLEOTIDE SEQUENCE [LARGE SCALE GENOMIC DNA]</scope>
    <source>
        <strain evidence="2 3">NBRC 110975</strain>
    </source>
</reference>
<evidence type="ECO:0000259" key="1">
    <source>
        <dbReference type="SMART" id="SM00829"/>
    </source>
</evidence>
<dbReference type="Gene3D" id="3.40.50.720">
    <property type="entry name" value="NAD(P)-binding Rossmann-like Domain"/>
    <property type="match status" value="1"/>
</dbReference>
<dbReference type="PANTHER" id="PTHR11695">
    <property type="entry name" value="ALCOHOL DEHYDROGENASE RELATED"/>
    <property type="match status" value="1"/>
</dbReference>
<evidence type="ECO:0000313" key="2">
    <source>
        <dbReference type="EMBL" id="MBU2665656.1"/>
    </source>
</evidence>
<comment type="caution">
    <text evidence="2">The sequence shown here is derived from an EMBL/GenBank/DDBJ whole genome shotgun (WGS) entry which is preliminary data.</text>
</comment>
<dbReference type="Proteomes" id="UP001519654">
    <property type="component" value="Unassembled WGS sequence"/>
</dbReference>
<dbReference type="Gene3D" id="3.90.180.10">
    <property type="entry name" value="Medium-chain alcohol dehydrogenases, catalytic domain"/>
    <property type="match status" value="1"/>
</dbReference>
<dbReference type="EMBL" id="JAHKKG010000006">
    <property type="protein sequence ID" value="MBU2665656.1"/>
    <property type="molecule type" value="Genomic_DNA"/>
</dbReference>
<dbReference type="SUPFAM" id="SSF51735">
    <property type="entry name" value="NAD(P)-binding Rossmann-fold domains"/>
    <property type="match status" value="1"/>
</dbReference>
<gene>
    <name evidence="2" type="ORF">KOI35_19285</name>
</gene>
<evidence type="ECO:0000313" key="3">
    <source>
        <dbReference type="Proteomes" id="UP001519654"/>
    </source>
</evidence>
<dbReference type="InterPro" id="IPR011032">
    <property type="entry name" value="GroES-like_sf"/>
</dbReference>
<proteinExistence type="predicted"/>
<dbReference type="Pfam" id="PF13602">
    <property type="entry name" value="ADH_zinc_N_2"/>
    <property type="match status" value="1"/>
</dbReference>
<dbReference type="SUPFAM" id="SSF50129">
    <property type="entry name" value="GroES-like"/>
    <property type="match status" value="1"/>
</dbReference>
<dbReference type="PANTHER" id="PTHR11695:SF294">
    <property type="entry name" value="RETICULON-4-INTERACTING PROTEIN 1, MITOCHONDRIAL"/>
    <property type="match status" value="1"/>
</dbReference>
<dbReference type="InterPro" id="IPR020843">
    <property type="entry name" value="ER"/>
</dbReference>
<accession>A0ABS5YQP4</accession>
<dbReference type="RefSeq" id="WP_215788902.1">
    <property type="nucleotide sequence ID" value="NZ_JAHKKG010000006.1"/>
</dbReference>
<protein>
    <submittedName>
        <fullName evidence="2">NAD(P)-dependent alcohol dehydrogenase</fullName>
    </submittedName>
</protein>
<sequence length="330" mass="34848">MKAIAQEKYGEMALADVAQPVCGPGTVLVRVHAASINARDWHLMRGDPYLARLTMMGARRPRTKVRGTDFAGTVESVGEGVERFQPGDEVFGDLGDAHGAFASYVCAPAETIEFKPAGIGFAEAAALPLAGSTALMGLRDVGRVRPGSRVLINGASGGVGTYAVQIGKALNAHVTAVCSTRNVGLVRSLGADEVVDYQEQDFSRTPSSSVPSFDVVFDLVGNRSLRDLRRVLAPGGTLVLSGGGTFGGRPSLVGPMRLILAAQVAARFSRLRMVVLAVPPSRALLAGLRELVEAGRLTSVIDRTYPLDRVPEAIAYMEAEHVRAKVVITV</sequence>
<dbReference type="InterPro" id="IPR013154">
    <property type="entry name" value="ADH-like_N"/>
</dbReference>
<dbReference type="SMART" id="SM00829">
    <property type="entry name" value="PKS_ER"/>
    <property type="match status" value="1"/>
</dbReference>
<dbReference type="InterPro" id="IPR050700">
    <property type="entry name" value="YIM1/Zinc_Alcohol_DH_Fams"/>
</dbReference>
<dbReference type="InterPro" id="IPR036291">
    <property type="entry name" value="NAD(P)-bd_dom_sf"/>
</dbReference>